<evidence type="ECO:0000313" key="2">
    <source>
        <dbReference type="Proteomes" id="UP000006906"/>
    </source>
</evidence>
<dbReference type="Gramene" id="PNW85006">
    <property type="protein sequence ID" value="PNW85006"/>
    <property type="gene ID" value="CHLRE_03g167690v5"/>
</dbReference>
<sequence length="67" mass="7126">MSGLEIPGPEVQKIAGVVLPSAPVKFQLEALQLLCVKHHGFRGHSSSVQPVYVMLVTPALVKPPPTT</sequence>
<dbReference type="Proteomes" id="UP000006906">
    <property type="component" value="Chromosome 3"/>
</dbReference>
<dbReference type="AlphaFoldDB" id="A0A2K3DWU9"/>
<protein>
    <submittedName>
        <fullName evidence="1">Uncharacterized protein</fullName>
    </submittedName>
</protein>
<accession>A0A2K3DWU9</accession>
<proteinExistence type="predicted"/>
<gene>
    <name evidence="1" type="ORF">CHLRE_03g167690v5</name>
</gene>
<organism evidence="1 2">
    <name type="scientific">Chlamydomonas reinhardtii</name>
    <name type="common">Chlamydomonas smithii</name>
    <dbReference type="NCBI Taxonomy" id="3055"/>
    <lineage>
        <taxon>Eukaryota</taxon>
        <taxon>Viridiplantae</taxon>
        <taxon>Chlorophyta</taxon>
        <taxon>core chlorophytes</taxon>
        <taxon>Chlorophyceae</taxon>
        <taxon>CS clade</taxon>
        <taxon>Chlamydomonadales</taxon>
        <taxon>Chlamydomonadaceae</taxon>
        <taxon>Chlamydomonas</taxon>
    </lineage>
</organism>
<dbReference type="KEGG" id="cre:CHLRE_03g167690v5"/>
<evidence type="ECO:0000313" key="1">
    <source>
        <dbReference type="EMBL" id="PNW85006.1"/>
    </source>
</evidence>
<dbReference type="GeneID" id="66052813"/>
<dbReference type="InParanoid" id="A0A2K3DWU9"/>
<keyword evidence="2" id="KW-1185">Reference proteome</keyword>
<dbReference type="RefSeq" id="XP_042925949.1">
    <property type="nucleotide sequence ID" value="XM_043060820.1"/>
</dbReference>
<name>A0A2K3DWU9_CHLRE</name>
<dbReference type="EMBL" id="CM008964">
    <property type="protein sequence ID" value="PNW85006.1"/>
    <property type="molecule type" value="Genomic_DNA"/>
</dbReference>
<reference evidence="1 2" key="1">
    <citation type="journal article" date="2007" name="Science">
        <title>The Chlamydomonas genome reveals the evolution of key animal and plant functions.</title>
        <authorList>
            <person name="Merchant S.S."/>
            <person name="Prochnik S.E."/>
            <person name="Vallon O."/>
            <person name="Harris E.H."/>
            <person name="Karpowicz S.J."/>
            <person name="Witman G.B."/>
            <person name="Terry A."/>
            <person name="Salamov A."/>
            <person name="Fritz-Laylin L.K."/>
            <person name="Marechal-Drouard L."/>
            <person name="Marshall W.F."/>
            <person name="Qu L.H."/>
            <person name="Nelson D.R."/>
            <person name="Sanderfoot A.A."/>
            <person name="Spalding M.H."/>
            <person name="Kapitonov V.V."/>
            <person name="Ren Q."/>
            <person name="Ferris P."/>
            <person name="Lindquist E."/>
            <person name="Shapiro H."/>
            <person name="Lucas S.M."/>
            <person name="Grimwood J."/>
            <person name="Schmutz J."/>
            <person name="Cardol P."/>
            <person name="Cerutti H."/>
            <person name="Chanfreau G."/>
            <person name="Chen C.L."/>
            <person name="Cognat V."/>
            <person name="Croft M.T."/>
            <person name="Dent R."/>
            <person name="Dutcher S."/>
            <person name="Fernandez E."/>
            <person name="Fukuzawa H."/>
            <person name="Gonzalez-Ballester D."/>
            <person name="Gonzalez-Halphen D."/>
            <person name="Hallmann A."/>
            <person name="Hanikenne M."/>
            <person name="Hippler M."/>
            <person name="Inwood W."/>
            <person name="Jabbari K."/>
            <person name="Kalanon M."/>
            <person name="Kuras R."/>
            <person name="Lefebvre P.A."/>
            <person name="Lemaire S.D."/>
            <person name="Lobanov A.V."/>
            <person name="Lohr M."/>
            <person name="Manuell A."/>
            <person name="Meier I."/>
            <person name="Mets L."/>
            <person name="Mittag M."/>
            <person name="Mittelmeier T."/>
            <person name="Moroney J.V."/>
            <person name="Moseley J."/>
            <person name="Napoli C."/>
            <person name="Nedelcu A.M."/>
            <person name="Niyogi K."/>
            <person name="Novoselov S.V."/>
            <person name="Paulsen I.T."/>
            <person name="Pazour G."/>
            <person name="Purton S."/>
            <person name="Ral J.P."/>
            <person name="Riano-Pachon D.M."/>
            <person name="Riekhof W."/>
            <person name="Rymarquis L."/>
            <person name="Schroda M."/>
            <person name="Stern D."/>
            <person name="Umen J."/>
            <person name="Willows R."/>
            <person name="Wilson N."/>
            <person name="Zimmer S.L."/>
            <person name="Allmer J."/>
            <person name="Balk J."/>
            <person name="Bisova K."/>
            <person name="Chen C.J."/>
            <person name="Elias M."/>
            <person name="Gendler K."/>
            <person name="Hauser C."/>
            <person name="Lamb M.R."/>
            <person name="Ledford H."/>
            <person name="Long J.C."/>
            <person name="Minagawa J."/>
            <person name="Page M.D."/>
            <person name="Pan J."/>
            <person name="Pootakham W."/>
            <person name="Roje S."/>
            <person name="Rose A."/>
            <person name="Stahlberg E."/>
            <person name="Terauchi A.M."/>
            <person name="Yang P."/>
            <person name="Ball S."/>
            <person name="Bowler C."/>
            <person name="Dieckmann C.L."/>
            <person name="Gladyshev V.N."/>
            <person name="Green P."/>
            <person name="Jorgensen R."/>
            <person name="Mayfield S."/>
            <person name="Mueller-Roeber B."/>
            <person name="Rajamani S."/>
            <person name="Sayre R.T."/>
            <person name="Brokstein P."/>
            <person name="Dubchak I."/>
            <person name="Goodstein D."/>
            <person name="Hornick L."/>
            <person name="Huang Y.W."/>
            <person name="Jhaveri J."/>
            <person name="Luo Y."/>
            <person name="Martinez D."/>
            <person name="Ngau W.C."/>
            <person name="Otillar B."/>
            <person name="Poliakov A."/>
            <person name="Porter A."/>
            <person name="Szajkowski L."/>
            <person name="Werner G."/>
            <person name="Zhou K."/>
            <person name="Grigoriev I.V."/>
            <person name="Rokhsar D.S."/>
            <person name="Grossman A.R."/>
        </authorList>
    </citation>
    <scope>NUCLEOTIDE SEQUENCE [LARGE SCALE GENOMIC DNA]</scope>
    <source>
        <strain evidence="2">CC-503</strain>
    </source>
</reference>